<gene>
    <name evidence="4" type="ORF">FC43_GL001010</name>
</gene>
<evidence type="ECO:0000313" key="4">
    <source>
        <dbReference type="EMBL" id="KRL87694.1"/>
    </source>
</evidence>
<feature type="chain" id="PRO_5039563439" description="Lreu-0056-like domain-containing protein" evidence="2">
    <location>
        <begin position="22"/>
        <end position="184"/>
    </location>
</feature>
<keyword evidence="2" id="KW-0732">Signal</keyword>
<dbReference type="Gene3D" id="3.30.1460.60">
    <property type="match status" value="1"/>
</dbReference>
<evidence type="ECO:0000313" key="5">
    <source>
        <dbReference type="Proteomes" id="UP000050816"/>
    </source>
</evidence>
<evidence type="ECO:0000259" key="3">
    <source>
        <dbReference type="Pfam" id="PF22125"/>
    </source>
</evidence>
<feature type="domain" description="Lreu-0056-like" evidence="3">
    <location>
        <begin position="72"/>
        <end position="183"/>
    </location>
</feature>
<dbReference type="AlphaFoldDB" id="A0A0R1U3V3"/>
<feature type="compositionally biased region" description="Low complexity" evidence="1">
    <location>
        <begin position="38"/>
        <end position="67"/>
    </location>
</feature>
<sequence length="184" mass="19739">MNKLKVASVAVAMTVLGLGLAACGNQTSKDSAPKDTSSKVVSTSSTSSASATASSSTSSTATSTPKDTTVDNKTVGVMVALLENPDWFKEYLSSGTMHYGSNYNSPEVQGFNYLTTNGGQLSYIFFKQEGNNVIIKQWTDEGADMVAHGHYETTTVSLDRLKQDYYVTDAQKAEVQGYVNELKE</sequence>
<dbReference type="EMBL" id="AZFK01000088">
    <property type="protein sequence ID" value="KRL87694.1"/>
    <property type="molecule type" value="Genomic_DNA"/>
</dbReference>
<dbReference type="CDD" id="cd15778">
    <property type="entry name" value="Lreu_0056_like"/>
    <property type="match status" value="1"/>
</dbReference>
<dbReference type="RefSeq" id="WP_056955644.1">
    <property type="nucleotide sequence ID" value="NZ_AZFK01000088.1"/>
</dbReference>
<dbReference type="InterPro" id="IPR054365">
    <property type="entry name" value="Lreu_0056-like"/>
</dbReference>
<reference evidence="4 5" key="1">
    <citation type="journal article" date="2015" name="Genome Announc.">
        <title>Expanding the biotechnology potential of lactobacilli through comparative genomics of 213 strains and associated genera.</title>
        <authorList>
            <person name="Sun Z."/>
            <person name="Harris H.M."/>
            <person name="McCann A."/>
            <person name="Guo C."/>
            <person name="Argimon S."/>
            <person name="Zhang W."/>
            <person name="Yang X."/>
            <person name="Jeffery I.B."/>
            <person name="Cooney J.C."/>
            <person name="Kagawa T.F."/>
            <person name="Liu W."/>
            <person name="Song Y."/>
            <person name="Salvetti E."/>
            <person name="Wrobel A."/>
            <person name="Rasinkangas P."/>
            <person name="Parkhill J."/>
            <person name="Rea M.C."/>
            <person name="O'Sullivan O."/>
            <person name="Ritari J."/>
            <person name="Douillard F.P."/>
            <person name="Paul Ross R."/>
            <person name="Yang R."/>
            <person name="Briner A.E."/>
            <person name="Felis G.E."/>
            <person name="de Vos W.M."/>
            <person name="Barrangou R."/>
            <person name="Klaenhammer T.R."/>
            <person name="Caufield P.W."/>
            <person name="Cui Y."/>
            <person name="Zhang H."/>
            <person name="O'Toole P.W."/>
        </authorList>
    </citation>
    <scope>NUCLEOTIDE SEQUENCE [LARGE SCALE GENOMIC DNA]</scope>
    <source>
        <strain evidence="4 5">DSM 15946</strain>
    </source>
</reference>
<evidence type="ECO:0000256" key="2">
    <source>
        <dbReference type="SAM" id="SignalP"/>
    </source>
</evidence>
<dbReference type="Pfam" id="PF22125">
    <property type="entry name" value="Lreu_0056_like"/>
    <property type="match status" value="1"/>
</dbReference>
<organism evidence="4 5">
    <name type="scientific">Limosilactobacillus ingluviei DSM 15946</name>
    <dbReference type="NCBI Taxonomy" id="1423760"/>
    <lineage>
        <taxon>Bacteria</taxon>
        <taxon>Bacillati</taxon>
        <taxon>Bacillota</taxon>
        <taxon>Bacilli</taxon>
        <taxon>Lactobacillales</taxon>
        <taxon>Lactobacillaceae</taxon>
        <taxon>Limosilactobacillus</taxon>
    </lineage>
</organism>
<protein>
    <recommendedName>
        <fullName evidence="3">Lreu-0056-like domain-containing protein</fullName>
    </recommendedName>
</protein>
<dbReference type="PROSITE" id="PS51257">
    <property type="entry name" value="PROKAR_LIPOPROTEIN"/>
    <property type="match status" value="1"/>
</dbReference>
<dbReference type="PATRIC" id="fig|1423760.3.peg.1043"/>
<feature type="region of interest" description="Disordered" evidence="1">
    <location>
        <begin position="26"/>
        <end position="69"/>
    </location>
</feature>
<name>A0A0R1U3V3_9LACO</name>
<proteinExistence type="predicted"/>
<feature type="signal peptide" evidence="2">
    <location>
        <begin position="1"/>
        <end position="21"/>
    </location>
</feature>
<comment type="caution">
    <text evidence="4">The sequence shown here is derived from an EMBL/GenBank/DDBJ whole genome shotgun (WGS) entry which is preliminary data.</text>
</comment>
<dbReference type="Proteomes" id="UP000050816">
    <property type="component" value="Unassembled WGS sequence"/>
</dbReference>
<accession>A0A0R1U3V3</accession>
<evidence type="ECO:0000256" key="1">
    <source>
        <dbReference type="SAM" id="MobiDB-lite"/>
    </source>
</evidence>